<dbReference type="AlphaFoldDB" id="A0A4Y7PP26"/>
<organism evidence="1 2">
    <name type="scientific">Rickenella mellea</name>
    <dbReference type="NCBI Taxonomy" id="50990"/>
    <lineage>
        <taxon>Eukaryota</taxon>
        <taxon>Fungi</taxon>
        <taxon>Dikarya</taxon>
        <taxon>Basidiomycota</taxon>
        <taxon>Agaricomycotina</taxon>
        <taxon>Agaricomycetes</taxon>
        <taxon>Hymenochaetales</taxon>
        <taxon>Rickenellaceae</taxon>
        <taxon>Rickenella</taxon>
    </lineage>
</organism>
<dbReference type="EMBL" id="ML170248">
    <property type="protein sequence ID" value="TDL16240.1"/>
    <property type="molecule type" value="Genomic_DNA"/>
</dbReference>
<reference evidence="1 2" key="1">
    <citation type="submission" date="2018-06" db="EMBL/GenBank/DDBJ databases">
        <title>A transcriptomic atlas of mushroom development highlights an independent origin of complex multicellularity.</title>
        <authorList>
            <consortium name="DOE Joint Genome Institute"/>
            <person name="Krizsan K."/>
            <person name="Almasi E."/>
            <person name="Merenyi Z."/>
            <person name="Sahu N."/>
            <person name="Viragh M."/>
            <person name="Koszo T."/>
            <person name="Mondo S."/>
            <person name="Kiss B."/>
            <person name="Balint B."/>
            <person name="Kues U."/>
            <person name="Barry K."/>
            <person name="Hegedus J.C."/>
            <person name="Henrissat B."/>
            <person name="Johnson J."/>
            <person name="Lipzen A."/>
            <person name="Ohm R."/>
            <person name="Nagy I."/>
            <person name="Pangilinan J."/>
            <person name="Yan J."/>
            <person name="Xiong Y."/>
            <person name="Grigoriev I.V."/>
            <person name="Hibbett D.S."/>
            <person name="Nagy L.G."/>
        </authorList>
    </citation>
    <scope>NUCLEOTIDE SEQUENCE [LARGE SCALE GENOMIC DNA]</scope>
    <source>
        <strain evidence="1 2">SZMC22713</strain>
    </source>
</reference>
<dbReference type="VEuPathDB" id="FungiDB:BD410DRAFT_844589"/>
<name>A0A4Y7PP26_9AGAM</name>
<dbReference type="Proteomes" id="UP000294933">
    <property type="component" value="Unassembled WGS sequence"/>
</dbReference>
<protein>
    <submittedName>
        <fullName evidence="1">Uncharacterized protein</fullName>
    </submittedName>
</protein>
<evidence type="ECO:0000313" key="2">
    <source>
        <dbReference type="Proteomes" id="UP000294933"/>
    </source>
</evidence>
<gene>
    <name evidence="1" type="ORF">BD410DRAFT_844589</name>
</gene>
<evidence type="ECO:0000313" key="1">
    <source>
        <dbReference type="EMBL" id="TDL16240.1"/>
    </source>
</evidence>
<accession>A0A4Y7PP26</accession>
<sequence length="561" mass="62715">MSYSVACSVSCSVAEHTLGHGVLERMEDASKAAYDLVKGIFKFDDSVGILQEVCSNDLCGSKDELARIRAEIDSVNHQLNVSNLHVETLRLALDLSRDVRASLQTRHAELTSCTNKVVESSGHVTRLPQEVISHIASFLYDEKRGAWGYQASHVEWAKTVYRPASESLYFLKDLENHLRLVSGSLDEATDGDHPLSVHCETRDIYLSQSKYVSSASSEHPLFSTTHRWRELYLNMKAHPNTSDILNHCAAGLPSLSHLGIFYGTTTNRHDSLAPLPTWWHIFVERFGREGRTSPVPSSASVPLRFLSSSDGLFSSVRHLQVNLLIHHHSSSELSSAFCNMHHLTTLKIWFPRLQITTNANDDQMAFIKLPSLKELTIGGISIGLPIVNTMVDAFECKNLQIFTALLSGLASQSRPEGIANLLISAHDSFPTLNELFVQIARKDSNAQNDWGPDPIAISQSIIQSLSFPAKDDHWLLPHLTTLALPSVPGRNMLRVLVTLGHNRRTNDISARLLHLKLITQDFTRRQECDDMFQSLLMHYHDVVILNSWDYNDLGYSSGSYT</sequence>
<keyword evidence="2" id="KW-1185">Reference proteome</keyword>
<proteinExistence type="predicted"/>